<comment type="caution">
    <text evidence="1">The sequence shown here is derived from an EMBL/GenBank/DDBJ whole genome shotgun (WGS) entry which is preliminary data.</text>
</comment>
<accession>A0A699WMR7</accession>
<evidence type="ECO:0000313" key="1">
    <source>
        <dbReference type="EMBL" id="GFD47530.1"/>
    </source>
</evidence>
<feature type="non-terminal residue" evidence="1">
    <location>
        <position position="1"/>
    </location>
</feature>
<proteinExistence type="predicted"/>
<reference evidence="1" key="1">
    <citation type="journal article" date="2019" name="Sci. Rep.">
        <title>Draft genome of Tanacetum cinerariifolium, the natural source of mosquito coil.</title>
        <authorList>
            <person name="Yamashiro T."/>
            <person name="Shiraishi A."/>
            <person name="Satake H."/>
            <person name="Nakayama K."/>
        </authorList>
    </citation>
    <scope>NUCLEOTIDE SEQUENCE</scope>
</reference>
<organism evidence="1">
    <name type="scientific">Tanacetum cinerariifolium</name>
    <name type="common">Dalmatian daisy</name>
    <name type="synonym">Chrysanthemum cinerariifolium</name>
    <dbReference type="NCBI Taxonomy" id="118510"/>
    <lineage>
        <taxon>Eukaryota</taxon>
        <taxon>Viridiplantae</taxon>
        <taxon>Streptophyta</taxon>
        <taxon>Embryophyta</taxon>
        <taxon>Tracheophyta</taxon>
        <taxon>Spermatophyta</taxon>
        <taxon>Magnoliopsida</taxon>
        <taxon>eudicotyledons</taxon>
        <taxon>Gunneridae</taxon>
        <taxon>Pentapetalae</taxon>
        <taxon>asterids</taxon>
        <taxon>campanulids</taxon>
        <taxon>Asterales</taxon>
        <taxon>Asteraceae</taxon>
        <taxon>Asteroideae</taxon>
        <taxon>Anthemideae</taxon>
        <taxon>Anthemidinae</taxon>
        <taxon>Tanacetum</taxon>
    </lineage>
</organism>
<gene>
    <name evidence="1" type="ORF">Tci_919499</name>
</gene>
<dbReference type="AlphaFoldDB" id="A0A699WMR7"/>
<name>A0A699WMR7_TANCI</name>
<dbReference type="EMBL" id="BKCJ011701533">
    <property type="protein sequence ID" value="GFD47530.1"/>
    <property type="molecule type" value="Genomic_DNA"/>
</dbReference>
<protein>
    <submittedName>
        <fullName evidence="1">Uncharacterized protein</fullName>
    </submittedName>
</protein>
<sequence>WCEPDFRRHGDTGRALGCGRCDGRHGLATGRHHRADPVPLPGLVVRGRCAEFLDIASQPITSTSALGSSTGHA</sequence>